<evidence type="ECO:0000313" key="5">
    <source>
        <dbReference type="Proteomes" id="UP000193355"/>
    </source>
</evidence>
<protein>
    <submittedName>
        <fullName evidence="4">Hsp70 protein</fullName>
    </submittedName>
</protein>
<dbReference type="Gene3D" id="3.90.640.10">
    <property type="entry name" value="Actin, Chain A, domain 4"/>
    <property type="match status" value="1"/>
</dbReference>
<dbReference type="GO" id="GO:0005524">
    <property type="term" value="F:ATP binding"/>
    <property type="evidence" value="ECO:0007669"/>
    <property type="project" value="UniProtKB-KW"/>
</dbReference>
<evidence type="ECO:0000256" key="3">
    <source>
        <dbReference type="SAM" id="MobiDB-lite"/>
    </source>
</evidence>
<dbReference type="EMBL" id="FXBB01000015">
    <property type="protein sequence ID" value="SMG30460.1"/>
    <property type="molecule type" value="Genomic_DNA"/>
</dbReference>
<accession>A0A1X7JQ85</accession>
<sequence length="728" mass="80456">MNHFFAIDIGSKKLAAYYTCSPQSLSQNTDEEIEYLKIYACEKNSQQKNLQQGKVSFPCAKGGLKSFLGGKDLVKASNGALSADAIIVAFLGEIRVDLEKACLNGRTMSESSVIAESVTTIGYPFGWNEIQKNTYIKAVEQAGFPNVRIIDESSALVAYLKKLNSETSLGQGKILIYDLGSASMNIAVAELDAEGNPKQLAATGNPSCGGNKLDEQINLLVDKKLNDFLSKGDFKGNLPSEEETAAFSTRLKERLSVAVTNGTPEIEENFGIEDQNVLISLSRSEIDALFEDIMPQIMEPVWEALSKAFLQPEDIGTILFAGGAAQLWCVREKIESIFSQAKILWSENPQETMVKGLALHSITKEMAQQHLVTEPKEQKKEIFSEKKAHRPSPSDRPSSSRGIFKTAFIVATLVIVGWFLSDRFNILGTRQSQNEFIAQNNETTQIDRNISSDDSTETSAKAQKEGLLPQISNPKNTKIICALEEESDNSDFLQGILFAKEQLDIISVESWQLNKTVATEKNDSYDFKIVIGSKENLETSKTEIASGDKQIGFTYVPLWKDSSDIVSPQLNAQDIMKIAGSDSVLIRRLANSEVSTDVTLSPSKTSGWSPFGGSDQNDTTEIKIIDLARTGSLKIVFLDTSPKNVYKNNSYDPKNPPIIIPPLDWHRGFWSVVLLIKQGLLGEDNTIENLSALLNTTITVVTKDEVLLYKRDKDNQDIQEIERFPLKN</sequence>
<feature type="compositionally biased region" description="Basic and acidic residues" evidence="3">
    <location>
        <begin position="373"/>
        <end position="386"/>
    </location>
</feature>
<dbReference type="Proteomes" id="UP000193355">
    <property type="component" value="Unassembled WGS sequence"/>
</dbReference>
<dbReference type="Gene3D" id="3.30.420.40">
    <property type="match status" value="2"/>
</dbReference>
<dbReference type="Pfam" id="PF00012">
    <property type="entry name" value="HSP70"/>
    <property type="match status" value="1"/>
</dbReference>
<evidence type="ECO:0000256" key="2">
    <source>
        <dbReference type="ARBA" id="ARBA00022840"/>
    </source>
</evidence>
<keyword evidence="2" id="KW-0067">ATP-binding</keyword>
<feature type="region of interest" description="Disordered" evidence="3">
    <location>
        <begin position="371"/>
        <end position="400"/>
    </location>
</feature>
<dbReference type="RefSeq" id="WP_085544620.1">
    <property type="nucleotide sequence ID" value="NZ_FXBB01000015.1"/>
</dbReference>
<dbReference type="InterPro" id="IPR013126">
    <property type="entry name" value="Hsp_70_fam"/>
</dbReference>
<proteinExistence type="predicted"/>
<dbReference type="GO" id="GO:0140662">
    <property type="term" value="F:ATP-dependent protein folding chaperone"/>
    <property type="evidence" value="ECO:0007669"/>
    <property type="project" value="InterPro"/>
</dbReference>
<dbReference type="STRING" id="561720.SAMN06275492_11510"/>
<feature type="compositionally biased region" description="Polar residues" evidence="3">
    <location>
        <begin position="444"/>
        <end position="461"/>
    </location>
</feature>
<organism evidence="4 5">
    <name type="scientific">Dethiosulfovibrio salsuginis</name>
    <dbReference type="NCBI Taxonomy" id="561720"/>
    <lineage>
        <taxon>Bacteria</taxon>
        <taxon>Thermotogati</taxon>
        <taxon>Synergistota</taxon>
        <taxon>Synergistia</taxon>
        <taxon>Synergistales</taxon>
        <taxon>Dethiosulfovibrionaceae</taxon>
        <taxon>Dethiosulfovibrio</taxon>
    </lineage>
</organism>
<dbReference type="PANTHER" id="PTHR42749">
    <property type="entry name" value="CELL SHAPE-DETERMINING PROTEIN MREB"/>
    <property type="match status" value="1"/>
</dbReference>
<keyword evidence="1" id="KW-0547">Nucleotide-binding</keyword>
<name>A0A1X7JQ85_9BACT</name>
<dbReference type="SUPFAM" id="SSF53067">
    <property type="entry name" value="Actin-like ATPase domain"/>
    <property type="match status" value="1"/>
</dbReference>
<evidence type="ECO:0000313" key="4">
    <source>
        <dbReference type="EMBL" id="SMG30460.1"/>
    </source>
</evidence>
<keyword evidence="5" id="KW-1185">Reference proteome</keyword>
<dbReference type="InterPro" id="IPR043129">
    <property type="entry name" value="ATPase_NBD"/>
</dbReference>
<reference evidence="5" key="1">
    <citation type="submission" date="2017-04" db="EMBL/GenBank/DDBJ databases">
        <authorList>
            <person name="Varghese N."/>
            <person name="Submissions S."/>
        </authorList>
    </citation>
    <scope>NUCLEOTIDE SEQUENCE [LARGE SCALE GENOMIC DNA]</scope>
    <source>
        <strain evidence="5">USBA 82</strain>
    </source>
</reference>
<dbReference type="PANTHER" id="PTHR42749:SF1">
    <property type="entry name" value="CELL SHAPE-DETERMINING PROTEIN MREB"/>
    <property type="match status" value="1"/>
</dbReference>
<dbReference type="AlphaFoldDB" id="A0A1X7JQ85"/>
<feature type="region of interest" description="Disordered" evidence="3">
    <location>
        <begin position="444"/>
        <end position="463"/>
    </location>
</feature>
<evidence type="ECO:0000256" key="1">
    <source>
        <dbReference type="ARBA" id="ARBA00022741"/>
    </source>
</evidence>
<gene>
    <name evidence="4" type="ORF">SAMN06275492_11510</name>
</gene>